<dbReference type="PANTHER" id="PTHR43081">
    <property type="entry name" value="ADENYLATE CYCLASE, TERMINAL-DIFFERENTIATION SPECIFIC-RELATED"/>
    <property type="match status" value="1"/>
</dbReference>
<evidence type="ECO:0000313" key="3">
    <source>
        <dbReference type="EMBL" id="MDY0882169.1"/>
    </source>
</evidence>
<proteinExistence type="predicted"/>
<keyword evidence="4" id="KW-1185">Reference proteome</keyword>
<organism evidence="3 4">
    <name type="scientific">Dongia soli</name>
    <dbReference type="NCBI Taxonomy" id="600628"/>
    <lineage>
        <taxon>Bacteria</taxon>
        <taxon>Pseudomonadati</taxon>
        <taxon>Pseudomonadota</taxon>
        <taxon>Alphaproteobacteria</taxon>
        <taxon>Rhodospirillales</taxon>
        <taxon>Dongiaceae</taxon>
        <taxon>Dongia</taxon>
    </lineage>
</organism>
<feature type="compositionally biased region" description="Polar residues" evidence="1">
    <location>
        <begin position="1"/>
        <end position="15"/>
    </location>
</feature>
<sequence>MANRPTQLSTRVTGNGSAGLAGDREASRNEAGNPPESQGSDLIGRALAGIAAATGQPRAVGADGTLACPAVDRAFRWLMEQGRVAADMPGFLLGLVRQLTEAGFPLQRVYIGQRTLHPQIAAVGYLWNRGDEAVSVVTRDISVFASPTFINSPIRQLYEFGIKSIRRRLVGPEAKLDFPILEEMREQGATDYAIFALNFGALVRSSISITTDHPTGFTDSQLAAFEAILPLLAMVVEMLETRRLAGSLLEVYLGRDPGQRVLDGAIQRGEGVTIAAAIWYCDLRDFTKLSNKLPRDEVIALLNDYFDTVARPVHARGGEILKFVGDAILAIFPMHDDLDRDGKCKVALAAAEEALEGMRDLNELRASAGKRPLKIGIGLHAGSVTYGNIGVVSSDLARLDFTVIGPAVNLASRIGDLCRPLDEPLLASRAFASPCGSHLVPLGEYVLRGFDEPQQVFGLPR</sequence>
<evidence type="ECO:0000259" key="2">
    <source>
        <dbReference type="PROSITE" id="PS50125"/>
    </source>
</evidence>
<dbReference type="InterPro" id="IPR029787">
    <property type="entry name" value="Nucleotide_cyclase"/>
</dbReference>
<dbReference type="EMBL" id="JAXCLW010000001">
    <property type="protein sequence ID" value="MDY0882169.1"/>
    <property type="molecule type" value="Genomic_DNA"/>
</dbReference>
<name>A0ABU5E7Z6_9PROT</name>
<feature type="domain" description="Guanylate cyclase" evidence="2">
    <location>
        <begin position="277"/>
        <end position="415"/>
    </location>
</feature>
<comment type="caution">
    <text evidence="3">The sequence shown here is derived from an EMBL/GenBank/DDBJ whole genome shotgun (WGS) entry which is preliminary data.</text>
</comment>
<dbReference type="PANTHER" id="PTHR43081:SF11">
    <property type="entry name" value="BLR2264 PROTEIN"/>
    <property type="match status" value="1"/>
</dbReference>
<dbReference type="SMART" id="SM00044">
    <property type="entry name" value="CYCc"/>
    <property type="match status" value="1"/>
</dbReference>
<dbReference type="Gene3D" id="3.30.70.1230">
    <property type="entry name" value="Nucleotide cyclase"/>
    <property type="match status" value="1"/>
</dbReference>
<dbReference type="Proteomes" id="UP001279642">
    <property type="component" value="Unassembled WGS sequence"/>
</dbReference>
<dbReference type="PROSITE" id="PS50125">
    <property type="entry name" value="GUANYLATE_CYCLASE_2"/>
    <property type="match status" value="1"/>
</dbReference>
<keyword evidence="3" id="KW-0456">Lyase</keyword>
<protein>
    <submittedName>
        <fullName evidence="3">Adenylate/guanylate cyclase domain-containing protein</fullName>
        <ecNumber evidence="3">4.6.1.-</ecNumber>
    </submittedName>
</protein>
<dbReference type="RefSeq" id="WP_320507199.1">
    <property type="nucleotide sequence ID" value="NZ_JAXCLW010000001.1"/>
</dbReference>
<gene>
    <name evidence="3" type="ORF">SMD27_04895</name>
</gene>
<reference evidence="3 4" key="1">
    <citation type="journal article" date="2016" name="Antonie Van Leeuwenhoek">
        <title>Dongia soli sp. nov., isolated from soil from Dokdo, Korea.</title>
        <authorList>
            <person name="Kim D.U."/>
            <person name="Lee H."/>
            <person name="Kim H."/>
            <person name="Kim S.G."/>
            <person name="Ka J.O."/>
        </authorList>
    </citation>
    <scope>NUCLEOTIDE SEQUENCE [LARGE SCALE GENOMIC DNA]</scope>
    <source>
        <strain evidence="3 4">D78</strain>
    </source>
</reference>
<evidence type="ECO:0000313" key="4">
    <source>
        <dbReference type="Proteomes" id="UP001279642"/>
    </source>
</evidence>
<dbReference type="EC" id="4.6.1.-" evidence="3"/>
<accession>A0ABU5E7Z6</accession>
<dbReference type="SUPFAM" id="SSF55073">
    <property type="entry name" value="Nucleotide cyclase"/>
    <property type="match status" value="1"/>
</dbReference>
<evidence type="ECO:0000256" key="1">
    <source>
        <dbReference type="SAM" id="MobiDB-lite"/>
    </source>
</evidence>
<dbReference type="CDD" id="cd07302">
    <property type="entry name" value="CHD"/>
    <property type="match status" value="1"/>
</dbReference>
<dbReference type="InterPro" id="IPR001054">
    <property type="entry name" value="A/G_cyclase"/>
</dbReference>
<dbReference type="InterPro" id="IPR050697">
    <property type="entry name" value="Adenylyl/Guanylyl_Cyclase_3/4"/>
</dbReference>
<feature type="region of interest" description="Disordered" evidence="1">
    <location>
        <begin position="1"/>
        <end position="40"/>
    </location>
</feature>
<dbReference type="Pfam" id="PF00211">
    <property type="entry name" value="Guanylate_cyc"/>
    <property type="match status" value="1"/>
</dbReference>
<dbReference type="GO" id="GO:0016829">
    <property type="term" value="F:lyase activity"/>
    <property type="evidence" value="ECO:0007669"/>
    <property type="project" value="UniProtKB-KW"/>
</dbReference>